<dbReference type="GeneID" id="20233296"/>
<dbReference type="STRING" id="225164.V4B729"/>
<dbReference type="SUPFAM" id="SSF81321">
    <property type="entry name" value="Family A G protein-coupled receptor-like"/>
    <property type="match status" value="1"/>
</dbReference>
<keyword evidence="8 9" id="KW-0807">Transducer</keyword>
<reference evidence="13 14" key="1">
    <citation type="journal article" date="2013" name="Nature">
        <title>Insights into bilaterian evolution from three spiralian genomes.</title>
        <authorList>
            <person name="Simakov O."/>
            <person name="Marletaz F."/>
            <person name="Cho S.J."/>
            <person name="Edsinger-Gonzales E."/>
            <person name="Havlak P."/>
            <person name="Hellsten U."/>
            <person name="Kuo D.H."/>
            <person name="Larsson T."/>
            <person name="Lv J."/>
            <person name="Arendt D."/>
            <person name="Savage R."/>
            <person name="Osoegawa K."/>
            <person name="de Jong P."/>
            <person name="Grimwood J."/>
            <person name="Chapman J.A."/>
            <person name="Shapiro H."/>
            <person name="Aerts A."/>
            <person name="Otillar R.P."/>
            <person name="Terry A.Y."/>
            <person name="Boore J.L."/>
            <person name="Grigoriev I.V."/>
            <person name="Lindberg D.R."/>
            <person name="Seaver E.C."/>
            <person name="Weisblat D.A."/>
            <person name="Putnam N.H."/>
            <person name="Rokhsar D.S."/>
        </authorList>
    </citation>
    <scope>NUCLEOTIDE SEQUENCE [LARGE SCALE GENOMIC DNA]</scope>
</reference>
<dbReference type="HOGENOM" id="CLU_009579_3_1_1"/>
<dbReference type="OMA" id="ECRLYVF"/>
<evidence type="ECO:0000256" key="10">
    <source>
        <dbReference type="SAM" id="MobiDB-lite"/>
    </source>
</evidence>
<keyword evidence="4 11" id="KW-1133">Transmembrane helix</keyword>
<feature type="transmembrane region" description="Helical" evidence="11">
    <location>
        <begin position="140"/>
        <end position="160"/>
    </location>
</feature>
<dbReference type="AlphaFoldDB" id="V4B729"/>
<dbReference type="KEGG" id="lgi:LOTGIDRAFT_132263"/>
<accession>V4B729</accession>
<feature type="region of interest" description="Disordered" evidence="10">
    <location>
        <begin position="347"/>
        <end position="368"/>
    </location>
</feature>
<keyword evidence="5 9" id="KW-0297">G-protein coupled receptor</keyword>
<evidence type="ECO:0000313" key="14">
    <source>
        <dbReference type="Proteomes" id="UP000030746"/>
    </source>
</evidence>
<evidence type="ECO:0000256" key="5">
    <source>
        <dbReference type="ARBA" id="ARBA00023040"/>
    </source>
</evidence>
<dbReference type="GO" id="GO:0043235">
    <property type="term" value="C:receptor complex"/>
    <property type="evidence" value="ECO:0007669"/>
    <property type="project" value="TreeGrafter"/>
</dbReference>
<keyword evidence="2" id="KW-1003">Cell membrane</keyword>
<dbReference type="GO" id="GO:0005768">
    <property type="term" value="C:endosome"/>
    <property type="evidence" value="ECO:0007669"/>
    <property type="project" value="TreeGrafter"/>
</dbReference>
<dbReference type="CDD" id="cd00637">
    <property type="entry name" value="7tm_classA_rhodopsin-like"/>
    <property type="match status" value="1"/>
</dbReference>
<evidence type="ECO:0000259" key="12">
    <source>
        <dbReference type="PROSITE" id="PS50262"/>
    </source>
</evidence>
<evidence type="ECO:0000256" key="2">
    <source>
        <dbReference type="ARBA" id="ARBA00022475"/>
    </source>
</evidence>
<dbReference type="RefSeq" id="XP_009064945.1">
    <property type="nucleotide sequence ID" value="XM_009066697.1"/>
</dbReference>
<dbReference type="CTD" id="20233296"/>
<organism evidence="13 14">
    <name type="scientific">Lottia gigantea</name>
    <name type="common">Giant owl limpet</name>
    <dbReference type="NCBI Taxonomy" id="225164"/>
    <lineage>
        <taxon>Eukaryota</taxon>
        <taxon>Metazoa</taxon>
        <taxon>Spiralia</taxon>
        <taxon>Lophotrochozoa</taxon>
        <taxon>Mollusca</taxon>
        <taxon>Gastropoda</taxon>
        <taxon>Patellogastropoda</taxon>
        <taxon>Lottioidea</taxon>
        <taxon>Lottiidae</taxon>
        <taxon>Lottia</taxon>
    </lineage>
</organism>
<dbReference type="GO" id="GO:0004930">
    <property type="term" value="F:G protein-coupled receptor activity"/>
    <property type="evidence" value="ECO:0007669"/>
    <property type="project" value="UniProtKB-KW"/>
</dbReference>
<evidence type="ECO:0000256" key="8">
    <source>
        <dbReference type="ARBA" id="ARBA00023224"/>
    </source>
</evidence>
<dbReference type="PRINTS" id="PR00237">
    <property type="entry name" value="GPCRRHODOPSN"/>
</dbReference>
<dbReference type="Proteomes" id="UP000030746">
    <property type="component" value="Unassembled WGS sequence"/>
</dbReference>
<feature type="domain" description="G-protein coupled receptors family 1 profile" evidence="12">
    <location>
        <begin position="39"/>
        <end position="294"/>
    </location>
</feature>
<evidence type="ECO:0000256" key="3">
    <source>
        <dbReference type="ARBA" id="ARBA00022692"/>
    </source>
</evidence>
<keyword evidence="3 9" id="KW-0812">Transmembrane</keyword>
<feature type="transmembrane region" description="Helical" evidence="11">
    <location>
        <begin position="278"/>
        <end position="297"/>
    </location>
</feature>
<evidence type="ECO:0000256" key="7">
    <source>
        <dbReference type="ARBA" id="ARBA00023170"/>
    </source>
</evidence>
<feature type="transmembrane region" description="Helical" evidence="11">
    <location>
        <begin position="23"/>
        <end position="48"/>
    </location>
</feature>
<feature type="transmembrane region" description="Helical" evidence="11">
    <location>
        <begin position="97"/>
        <end position="119"/>
    </location>
</feature>
<evidence type="ECO:0000256" key="1">
    <source>
        <dbReference type="ARBA" id="ARBA00004651"/>
    </source>
</evidence>
<feature type="transmembrane region" description="Helical" evidence="11">
    <location>
        <begin position="186"/>
        <end position="211"/>
    </location>
</feature>
<feature type="transmembrane region" description="Helical" evidence="11">
    <location>
        <begin position="238"/>
        <end position="258"/>
    </location>
</feature>
<keyword evidence="14" id="KW-1185">Reference proteome</keyword>
<proteinExistence type="inferred from homology"/>
<dbReference type="OrthoDB" id="6117944at2759"/>
<keyword evidence="7 9" id="KW-0675">Receptor</keyword>
<dbReference type="PANTHER" id="PTHR22752">
    <property type="entry name" value="G PROTEIN-COUPLED RECEPTOR"/>
    <property type="match status" value="1"/>
</dbReference>
<dbReference type="PROSITE" id="PS00237">
    <property type="entry name" value="G_PROTEIN_RECEP_F1_1"/>
    <property type="match status" value="1"/>
</dbReference>
<gene>
    <name evidence="13" type="ORF">LOTGIDRAFT_132263</name>
</gene>
<dbReference type="GO" id="GO:0005886">
    <property type="term" value="C:plasma membrane"/>
    <property type="evidence" value="ECO:0007669"/>
    <property type="project" value="UniProtKB-SubCell"/>
</dbReference>
<evidence type="ECO:0000256" key="4">
    <source>
        <dbReference type="ARBA" id="ARBA00022989"/>
    </source>
</evidence>
<dbReference type="EMBL" id="KB203534">
    <property type="protein sequence ID" value="ESO84334.1"/>
    <property type="molecule type" value="Genomic_DNA"/>
</dbReference>
<keyword evidence="6 11" id="KW-0472">Membrane</keyword>
<dbReference type="Pfam" id="PF00001">
    <property type="entry name" value="7tm_1"/>
    <property type="match status" value="1"/>
</dbReference>
<evidence type="ECO:0000313" key="13">
    <source>
        <dbReference type="EMBL" id="ESO84334.1"/>
    </source>
</evidence>
<evidence type="ECO:0000256" key="6">
    <source>
        <dbReference type="ARBA" id="ARBA00023136"/>
    </source>
</evidence>
<dbReference type="PROSITE" id="PS50262">
    <property type="entry name" value="G_PROTEIN_RECEP_F1_2"/>
    <property type="match status" value="1"/>
</dbReference>
<dbReference type="InterPro" id="IPR017452">
    <property type="entry name" value="GPCR_Rhodpsn_7TM"/>
</dbReference>
<protein>
    <recommendedName>
        <fullName evidence="12">G-protein coupled receptors family 1 profile domain-containing protein</fullName>
    </recommendedName>
</protein>
<dbReference type="Gene3D" id="1.20.1070.10">
    <property type="entry name" value="Rhodopsin 7-helix transmembrane proteins"/>
    <property type="match status" value="1"/>
</dbReference>
<comment type="subcellular location">
    <subcellularLocation>
        <location evidence="1">Cell membrane</location>
        <topology evidence="1">Multi-pass membrane protein</topology>
    </subcellularLocation>
</comment>
<name>V4B729_LOTGI</name>
<evidence type="ECO:0000256" key="11">
    <source>
        <dbReference type="SAM" id="Phobius"/>
    </source>
</evidence>
<feature type="transmembrane region" description="Helical" evidence="11">
    <location>
        <begin position="60"/>
        <end position="85"/>
    </location>
</feature>
<comment type="similarity">
    <text evidence="9">Belongs to the G-protein coupled receptor 1 family.</text>
</comment>
<sequence>MENSSISNFTQIADVPDIALERILGVIGMATINFLAFWGNFINIVVIVTKPQIRHNLSNLLLLNLCFIEISAAIFLLPSAIVSYYSDSWIFGESFCALIGFLGSLFSFASIANLCVISVERFYSIRFPMHHAAHMSLTKILCMIGFVWMDSLLLSVPPLLGVNSYSFQSYKRQCSFSWGLEIMNKVYVLIVGLLCFIVPALIIFLMHWGIFRVAHKALTRINPGINRQSLQSTNHHKAIKTLSITLTAFVIFWGPYYLYHGYGAIRDRISHRHVIEVIVLWLGYCAYAMNPFLYSFLNRAIRTEVIELYKKILCCRVCIFKDESDEDEDLGDQNFIQFLEGSGSCVGMGQHRSSHSRVDSESNSIQRW</sequence>
<dbReference type="InterPro" id="IPR000276">
    <property type="entry name" value="GPCR_Rhodpsn"/>
</dbReference>
<evidence type="ECO:0000256" key="9">
    <source>
        <dbReference type="RuleBase" id="RU000688"/>
    </source>
</evidence>
<dbReference type="PANTHER" id="PTHR22752:SF2">
    <property type="entry name" value="G-PROTEIN COUPLED RECEPTORS FAMILY 1 PROFILE DOMAIN-CONTAINING PROTEIN"/>
    <property type="match status" value="1"/>
</dbReference>